<evidence type="ECO:0000313" key="5">
    <source>
        <dbReference type="RefSeq" id="XP_020114202.1"/>
    </source>
</evidence>
<dbReference type="InterPro" id="IPR050253">
    <property type="entry name" value="Seed_Storage-Functional"/>
</dbReference>
<name>A0A6P5H291_ANACO</name>
<dbReference type="RefSeq" id="XP_020114202.1">
    <property type="nucleotide sequence ID" value="XM_020258613.1"/>
</dbReference>
<evidence type="ECO:0000259" key="3">
    <source>
        <dbReference type="SMART" id="SM00835"/>
    </source>
</evidence>
<dbReference type="PANTHER" id="PTHR31189:SF2">
    <property type="entry name" value="RMLC-LIKE CUPINS SUPERFAMILY PROTEIN"/>
    <property type="match status" value="1"/>
</dbReference>
<feature type="signal peptide" evidence="2">
    <location>
        <begin position="1"/>
        <end position="28"/>
    </location>
</feature>
<evidence type="ECO:0000313" key="4">
    <source>
        <dbReference type="Proteomes" id="UP000515123"/>
    </source>
</evidence>
<reference evidence="4" key="1">
    <citation type="journal article" date="2015" name="Nat. Genet.">
        <title>The pineapple genome and the evolution of CAM photosynthesis.</title>
        <authorList>
            <person name="Ming R."/>
            <person name="VanBuren R."/>
            <person name="Wai C.M."/>
            <person name="Tang H."/>
            <person name="Schatz M.C."/>
            <person name="Bowers J.E."/>
            <person name="Lyons E."/>
            <person name="Wang M.L."/>
            <person name="Chen J."/>
            <person name="Biggers E."/>
            <person name="Zhang J."/>
            <person name="Huang L."/>
            <person name="Zhang L."/>
            <person name="Miao W."/>
            <person name="Zhang J."/>
            <person name="Ye Z."/>
            <person name="Miao C."/>
            <person name="Lin Z."/>
            <person name="Wang H."/>
            <person name="Zhou H."/>
            <person name="Yim W.C."/>
            <person name="Priest H.D."/>
            <person name="Zheng C."/>
            <person name="Woodhouse M."/>
            <person name="Edger P.P."/>
            <person name="Guyot R."/>
            <person name="Guo H.B."/>
            <person name="Guo H."/>
            <person name="Zheng G."/>
            <person name="Singh R."/>
            <person name="Sharma A."/>
            <person name="Min X."/>
            <person name="Zheng Y."/>
            <person name="Lee H."/>
            <person name="Gurtowski J."/>
            <person name="Sedlazeck F.J."/>
            <person name="Harkess A."/>
            <person name="McKain M.R."/>
            <person name="Liao Z."/>
            <person name="Fang J."/>
            <person name="Liu J."/>
            <person name="Zhang X."/>
            <person name="Zhang Q."/>
            <person name="Hu W."/>
            <person name="Qin Y."/>
            <person name="Wang K."/>
            <person name="Chen L.Y."/>
            <person name="Shirley N."/>
            <person name="Lin Y.R."/>
            <person name="Liu L.Y."/>
            <person name="Hernandez A.G."/>
            <person name="Wright C.L."/>
            <person name="Bulone V."/>
            <person name="Tuskan G.A."/>
            <person name="Heath K."/>
            <person name="Zee F."/>
            <person name="Moore P.H."/>
            <person name="Sunkar R."/>
            <person name="Leebens-Mack J.H."/>
            <person name="Mockler T."/>
            <person name="Bennetzen J.L."/>
            <person name="Freeling M."/>
            <person name="Sankoff D."/>
            <person name="Paterson A.H."/>
            <person name="Zhu X."/>
            <person name="Yang X."/>
            <person name="Smith J.A."/>
            <person name="Cushman J.C."/>
            <person name="Paull R.E."/>
            <person name="Yu Q."/>
        </authorList>
    </citation>
    <scope>NUCLEOTIDE SEQUENCE [LARGE SCALE GENOMIC DNA]</scope>
    <source>
        <strain evidence="4">cv. F153</strain>
    </source>
</reference>
<dbReference type="CDD" id="cd02244">
    <property type="entry name" value="cupin_7S_vicilin-like_N"/>
    <property type="match status" value="1"/>
</dbReference>
<dbReference type="GeneID" id="109728247"/>
<feature type="region of interest" description="Disordered" evidence="1">
    <location>
        <begin position="231"/>
        <end position="257"/>
    </location>
</feature>
<gene>
    <name evidence="5" type="primary">LOC109728247</name>
</gene>
<organism evidence="4 5">
    <name type="scientific">Ananas comosus</name>
    <name type="common">Pineapple</name>
    <name type="synonym">Ananas ananas</name>
    <dbReference type="NCBI Taxonomy" id="4615"/>
    <lineage>
        <taxon>Eukaryota</taxon>
        <taxon>Viridiplantae</taxon>
        <taxon>Streptophyta</taxon>
        <taxon>Embryophyta</taxon>
        <taxon>Tracheophyta</taxon>
        <taxon>Spermatophyta</taxon>
        <taxon>Magnoliopsida</taxon>
        <taxon>Liliopsida</taxon>
        <taxon>Poales</taxon>
        <taxon>Bromeliaceae</taxon>
        <taxon>Bromelioideae</taxon>
        <taxon>Ananas</taxon>
    </lineage>
</organism>
<dbReference type="SMART" id="SM00835">
    <property type="entry name" value="Cupin_1"/>
    <property type="match status" value="2"/>
</dbReference>
<dbReference type="CDD" id="cd02245">
    <property type="entry name" value="cupin_7S_vicilin-like_C"/>
    <property type="match status" value="1"/>
</dbReference>
<keyword evidence="4" id="KW-1185">Reference proteome</keyword>
<evidence type="ECO:0000256" key="1">
    <source>
        <dbReference type="SAM" id="MobiDB-lite"/>
    </source>
</evidence>
<proteinExistence type="predicted"/>
<feature type="domain" description="Cupin type-1" evidence="3">
    <location>
        <begin position="288"/>
        <end position="438"/>
    </location>
</feature>
<dbReference type="InterPro" id="IPR006045">
    <property type="entry name" value="Cupin_1"/>
</dbReference>
<dbReference type="OrthoDB" id="2019862at2759"/>
<dbReference type="Gramene" id="Aco007116.1.mrna1">
    <property type="protein sequence ID" value="Aco007116.1.mrna1"/>
    <property type="gene ID" value="Aco007116.1.path1"/>
</dbReference>
<dbReference type="Proteomes" id="UP000515123">
    <property type="component" value="Linkage group 23"/>
</dbReference>
<keyword evidence="2" id="KW-0732">Signal</keyword>
<dbReference type="AlphaFoldDB" id="A0A6P5H291"/>
<reference evidence="5" key="2">
    <citation type="submission" date="2025-08" db="UniProtKB">
        <authorList>
            <consortium name="RefSeq"/>
        </authorList>
    </citation>
    <scope>IDENTIFICATION</scope>
    <source>
        <tissue evidence="5">Leaf</tissue>
    </source>
</reference>
<dbReference type="InterPro" id="IPR011051">
    <property type="entry name" value="RmlC_Cupin_sf"/>
</dbReference>
<dbReference type="PANTHER" id="PTHR31189">
    <property type="entry name" value="OS03G0336100 PROTEIN-RELATED"/>
    <property type="match status" value="1"/>
</dbReference>
<evidence type="ECO:0000256" key="2">
    <source>
        <dbReference type="SAM" id="SignalP"/>
    </source>
</evidence>
<protein>
    <submittedName>
        <fullName evidence="5">Vicilin-like seed storage protein At2g28490</fullName>
    </submittedName>
</protein>
<dbReference type="SUPFAM" id="SSF51182">
    <property type="entry name" value="RmlC-like cupins"/>
    <property type="match status" value="1"/>
</dbReference>
<accession>A0A6P5H291</accession>
<feature type="domain" description="Cupin type-1" evidence="3">
    <location>
        <begin position="55"/>
        <end position="209"/>
    </location>
</feature>
<dbReference type="InterPro" id="IPR014710">
    <property type="entry name" value="RmlC-like_jellyroll"/>
</dbReference>
<dbReference type="Pfam" id="PF00190">
    <property type="entry name" value="Cupin_1"/>
    <property type="match status" value="2"/>
</dbReference>
<sequence>MGEVNKALKLLMVLLLLLASLCFVGVKGYVEELQDEEVVKERGGDEGEGGRRGLFMLGKAKKVVKTAGGEVRVVSGLRWKGEPNPMHIGFISMEPNTLFIPQYIDSDLVLFVKSGEAKVGWIYKDKMVEKHLKKGDVNVISAGSAFYIVNTGEGQKLHVICSIDTSESIGHGPYESFFVGGGRYPTSVLAGFNTRTLTAAFNISSEELAMLMRSQRSGPIIYMNSEQMDQSKKSYIDDDDDDDNVDDDEDDVEDEDGTAFSWRKMLGGGGGDRTRETEMGRVRAPHAYNLYAEKPSFENSYGWSIAIDEHDYAPLKHTGVGVYLVNLTAGSMMAPHLNPQATEYGVVLCGSGTVQVVFPNGSTAMSAAVEEGDVFWVPRYFPFCQAASRRSGPMEFFGFTTSARRNRPQFLVGASSVLRSMRGPELAAAFDVGEEQLKEMVRAQRAGVILPYSADQEDKKGEGEVDDMHGGFIIV</sequence>
<feature type="compositionally biased region" description="Acidic residues" evidence="1">
    <location>
        <begin position="237"/>
        <end position="257"/>
    </location>
</feature>
<feature type="chain" id="PRO_5027686132" evidence="2">
    <location>
        <begin position="29"/>
        <end position="475"/>
    </location>
</feature>
<dbReference type="Gene3D" id="2.60.120.10">
    <property type="entry name" value="Jelly Rolls"/>
    <property type="match status" value="2"/>
</dbReference>